<dbReference type="InterPro" id="IPR045170">
    <property type="entry name" value="MTOX"/>
</dbReference>
<dbReference type="PANTHER" id="PTHR10961:SF7">
    <property type="entry name" value="FAD DEPENDENT OXIDOREDUCTASE DOMAIN-CONTAINING PROTEIN"/>
    <property type="match status" value="1"/>
</dbReference>
<keyword evidence="4" id="KW-0560">Oxidoreductase</keyword>
<dbReference type="PANTHER" id="PTHR10961">
    <property type="entry name" value="PEROXISOMAL SARCOSINE OXIDASE"/>
    <property type="match status" value="1"/>
</dbReference>
<dbReference type="Gene3D" id="3.50.50.60">
    <property type="entry name" value="FAD/NAD(P)-binding domain"/>
    <property type="match status" value="1"/>
</dbReference>
<sequence length="380" mass="40036">MTGWDAEAAVVGLGAWGSSALWRLAARGVDVLGFDRSAVGTAVRQPGSTLFRLSCSAHPGLVPLARRSRELWTELEDTTRTSLLLPSGGLLVGPPDGPVAGEALRAAREHGIDVRTFTARALRFQYPRHTGVPAHHIGVWEPSAGLLRPEAAIRAAVTAAQAAGARVFDHTRISAIDPIDGGVILRSALRDVRVRQVVVTAGAGLPSLVPGLPLETRRAPVAWFRPLEPDAGLTLDEFPAFAREFDDGRILHGSGTEHDQHLRLSLEDPATPTVEAPAPDPTLHYDDLSPLARLLPAKLPGLHLLPAKATVHLTTRAPGRPFLLGRPGDDPRILVAAGSATQGLQHAPGIADALADALADTLTGTDLPAPLHTFAASALR</sequence>
<organism evidence="6 7">
    <name type="scientific">Streptomyces lichenis</name>
    <dbReference type="NCBI Taxonomy" id="2306967"/>
    <lineage>
        <taxon>Bacteria</taxon>
        <taxon>Bacillati</taxon>
        <taxon>Actinomycetota</taxon>
        <taxon>Actinomycetes</taxon>
        <taxon>Kitasatosporales</taxon>
        <taxon>Streptomycetaceae</taxon>
        <taxon>Streptomyces</taxon>
    </lineage>
</organism>
<reference evidence="6 7" key="1">
    <citation type="submission" date="2022-04" db="EMBL/GenBank/DDBJ databases">
        <title>Streptomyces sp. nov. LCR6-01 isolated from Lichen of Dirinaria sp.</title>
        <authorList>
            <person name="Kanchanasin P."/>
            <person name="Tanasupawat S."/>
            <person name="Phongsopitanun W."/>
        </authorList>
    </citation>
    <scope>NUCLEOTIDE SEQUENCE [LARGE SCALE GENOMIC DNA]</scope>
    <source>
        <strain evidence="6 7">LCR6-01</strain>
    </source>
</reference>
<protein>
    <submittedName>
        <fullName evidence="6">FAD-dependent oxidoreductase</fullName>
    </submittedName>
</protein>
<evidence type="ECO:0000313" key="7">
    <source>
        <dbReference type="Proteomes" id="UP001522868"/>
    </source>
</evidence>
<dbReference type="InterPro" id="IPR006076">
    <property type="entry name" value="FAD-dep_OxRdtase"/>
</dbReference>
<dbReference type="Pfam" id="PF01266">
    <property type="entry name" value="DAO"/>
    <property type="match status" value="1"/>
</dbReference>
<dbReference type="Gene3D" id="3.30.9.10">
    <property type="entry name" value="D-Amino Acid Oxidase, subunit A, domain 2"/>
    <property type="match status" value="1"/>
</dbReference>
<comment type="cofactor">
    <cofactor evidence="1">
        <name>FAD</name>
        <dbReference type="ChEBI" id="CHEBI:57692"/>
    </cofactor>
</comment>
<dbReference type="EMBL" id="JALPTH010000022">
    <property type="protein sequence ID" value="MCK8679949.1"/>
    <property type="molecule type" value="Genomic_DNA"/>
</dbReference>
<comment type="caution">
    <text evidence="6">The sequence shown here is derived from an EMBL/GenBank/DDBJ whole genome shotgun (WGS) entry which is preliminary data.</text>
</comment>
<evidence type="ECO:0000259" key="5">
    <source>
        <dbReference type="Pfam" id="PF01266"/>
    </source>
</evidence>
<evidence type="ECO:0000313" key="6">
    <source>
        <dbReference type="EMBL" id="MCK8679949.1"/>
    </source>
</evidence>
<keyword evidence="7" id="KW-1185">Reference proteome</keyword>
<evidence type="ECO:0000256" key="3">
    <source>
        <dbReference type="ARBA" id="ARBA00022827"/>
    </source>
</evidence>
<evidence type="ECO:0000256" key="2">
    <source>
        <dbReference type="ARBA" id="ARBA00022630"/>
    </source>
</evidence>
<proteinExistence type="predicted"/>
<accession>A0ABT0IF48</accession>
<feature type="domain" description="FAD dependent oxidoreductase" evidence="5">
    <location>
        <begin position="8"/>
        <end position="356"/>
    </location>
</feature>
<dbReference type="InterPro" id="IPR036188">
    <property type="entry name" value="FAD/NAD-bd_sf"/>
</dbReference>
<keyword evidence="3" id="KW-0274">FAD</keyword>
<dbReference type="SUPFAM" id="SSF51905">
    <property type="entry name" value="FAD/NAD(P)-binding domain"/>
    <property type="match status" value="1"/>
</dbReference>
<evidence type="ECO:0000256" key="1">
    <source>
        <dbReference type="ARBA" id="ARBA00001974"/>
    </source>
</evidence>
<gene>
    <name evidence="6" type="ORF">M1O15_21640</name>
</gene>
<dbReference type="Proteomes" id="UP001522868">
    <property type="component" value="Unassembled WGS sequence"/>
</dbReference>
<dbReference type="RefSeq" id="WP_248635766.1">
    <property type="nucleotide sequence ID" value="NZ_JALPTH010000022.1"/>
</dbReference>
<name>A0ABT0IF48_9ACTN</name>
<keyword evidence="2" id="KW-0285">Flavoprotein</keyword>
<evidence type="ECO:0000256" key="4">
    <source>
        <dbReference type="ARBA" id="ARBA00023002"/>
    </source>
</evidence>